<accession>A0A644WTX7</accession>
<gene>
    <name evidence="1" type="primary">ugtP_7</name>
    <name evidence="1" type="ORF">SDC9_53692</name>
</gene>
<dbReference type="PANTHER" id="PTHR43025">
    <property type="entry name" value="MONOGALACTOSYLDIACYLGLYCEROL SYNTHASE"/>
    <property type="match status" value="1"/>
</dbReference>
<name>A0A644WTX7_9ZZZZ</name>
<dbReference type="Gene3D" id="3.40.50.2000">
    <property type="entry name" value="Glycogen Phosphorylase B"/>
    <property type="match status" value="1"/>
</dbReference>
<dbReference type="EC" id="2.4.1.315" evidence="1"/>
<dbReference type="SUPFAM" id="SSF53756">
    <property type="entry name" value="UDP-Glycosyltransferase/glycogen phosphorylase"/>
    <property type="match status" value="1"/>
</dbReference>
<dbReference type="PANTHER" id="PTHR43025:SF3">
    <property type="entry name" value="MONOGALACTOSYLDIACYLGLYCEROL SYNTHASE 1, CHLOROPLASTIC"/>
    <property type="match status" value="1"/>
</dbReference>
<evidence type="ECO:0000313" key="1">
    <source>
        <dbReference type="EMBL" id="MPM07386.1"/>
    </source>
</evidence>
<organism evidence="1">
    <name type="scientific">bioreactor metagenome</name>
    <dbReference type="NCBI Taxonomy" id="1076179"/>
    <lineage>
        <taxon>unclassified sequences</taxon>
        <taxon>metagenomes</taxon>
        <taxon>ecological metagenomes</taxon>
    </lineage>
</organism>
<comment type="caution">
    <text evidence="1">The sequence shown here is derived from an EMBL/GenBank/DDBJ whole genome shotgun (WGS) entry which is preliminary data.</text>
</comment>
<sequence length="382" mass="42996">MHIALLYVDAGKGHITPARALSDAFQRLGHTTVVENLFATVGAPMINWISKYNWRLQLHFPKMETKVNAKSDTVANAKLVRYITTHSHAVKDFQDWYEQVKPDLIVVPHFLAASIIQPLVDLLQLQVPVFEYAADVVFTPNLGINKHLDRLYICTEIGRELAIRAGQPEHTIRICPFPLKTELMQSKPLSKQDARKKLGLKDLFTVLLNLGGEGIGTADFLEEVARRNLNWQVITVGELSGSTKLHYKAFKENHPDFPLHTPGFVKNIQDYICACDVQAGKAGANALMESLFLQRPFLISSLLYAAWPTTIFFNRRNVGWVENDVTRQVDILQAYSEDPIQQEAMLQAFAKLPLVFDSDAFARQILDDAAEVRKTKFGIASV</sequence>
<keyword evidence="1" id="KW-0328">Glycosyltransferase</keyword>
<keyword evidence="1" id="KW-0808">Transferase</keyword>
<dbReference type="InterPro" id="IPR050519">
    <property type="entry name" value="Glycosyltransf_28_UgtP"/>
</dbReference>
<dbReference type="EMBL" id="VSSQ01001329">
    <property type="protein sequence ID" value="MPM07386.1"/>
    <property type="molecule type" value="Genomic_DNA"/>
</dbReference>
<dbReference type="GO" id="GO:0016757">
    <property type="term" value="F:glycosyltransferase activity"/>
    <property type="evidence" value="ECO:0007669"/>
    <property type="project" value="UniProtKB-KW"/>
</dbReference>
<dbReference type="AlphaFoldDB" id="A0A644WTX7"/>
<reference evidence="1" key="1">
    <citation type="submission" date="2019-08" db="EMBL/GenBank/DDBJ databases">
        <authorList>
            <person name="Kucharzyk K."/>
            <person name="Murdoch R.W."/>
            <person name="Higgins S."/>
            <person name="Loffler F."/>
        </authorList>
    </citation>
    <scope>NUCLEOTIDE SEQUENCE</scope>
</reference>
<protein>
    <submittedName>
        <fullName evidence="1">Processive diacylglycerol beta-glucosyltransferase</fullName>
        <ecNumber evidence="1">2.4.1.315</ecNumber>
    </submittedName>
</protein>
<proteinExistence type="predicted"/>